<name>A0ABQ4U9V1_9HYPH</name>
<comment type="caution">
    <text evidence="5">The sequence shown here is derived from an EMBL/GenBank/DDBJ whole genome shotgun (WGS) entry which is preliminary data.</text>
</comment>
<evidence type="ECO:0000256" key="2">
    <source>
        <dbReference type="ARBA" id="ARBA00022737"/>
    </source>
</evidence>
<accession>A0ABQ4U9V1</accession>
<dbReference type="SMART" id="SM00364">
    <property type="entry name" value="LRR_BAC"/>
    <property type="match status" value="3"/>
</dbReference>
<dbReference type="InterPro" id="IPR003591">
    <property type="entry name" value="Leu-rich_rpt_typical-subtyp"/>
</dbReference>
<sequence length="444" mass="47316">MDAPPTPTLHALRRGDLAGARVLRFAGDLSEFPPEIFGLAETLEVLDLSGCGLTQLPDDIGRLKRLRVLFGSGNRFERLPPALGDCPALSQIGFRATGLREVPAEALPPALRWLTLTDNRIEHLPDAIGKRPHLQKLMLAGNRLRTLPASLGGAPNLELLRLSANRFEALPAWLTGLPRLAWIAWAGNPLDGAATPSPVPGVPWGALDLGPCLGEGASGRIHRASWRTAGGVQAVAVKLFKGRMTSDGLPEREMEACLAAGRHPHLTGALGRIEGHPDGEQGLLMPLIPEGWRVLAGPPSLESCSRDVYAPDLALAPATALRIAAGIARAAAHLHGRCVLHGDLYAHNTLWDGSAGEAVLSDFGAASRLPCGEAGMPWQRVEIRAWGLLFGELLDRCAEEPREATALRALERVCCQADPRARPAMAEVVETLSALLSPDRHADA</sequence>
<dbReference type="Pfam" id="PF13855">
    <property type="entry name" value="LRR_8"/>
    <property type="match status" value="1"/>
</dbReference>
<reference evidence="5" key="1">
    <citation type="journal article" date="2021" name="Front. Microbiol.">
        <title>Comprehensive Comparative Genomics and Phenotyping of Methylobacterium Species.</title>
        <authorList>
            <person name="Alessa O."/>
            <person name="Ogura Y."/>
            <person name="Fujitani Y."/>
            <person name="Takami H."/>
            <person name="Hayashi T."/>
            <person name="Sahin N."/>
            <person name="Tani A."/>
        </authorList>
    </citation>
    <scope>NUCLEOTIDE SEQUENCE</scope>
    <source>
        <strain evidence="5">NBRC 15686</strain>
    </source>
</reference>
<feature type="binding site" evidence="3">
    <location>
        <position position="238"/>
    </location>
    <ligand>
        <name>ATP</name>
        <dbReference type="ChEBI" id="CHEBI:30616"/>
    </ligand>
</feature>
<evidence type="ECO:0000256" key="3">
    <source>
        <dbReference type="PROSITE-ProRule" id="PRU10141"/>
    </source>
</evidence>
<dbReference type="InterPro" id="IPR011009">
    <property type="entry name" value="Kinase-like_dom_sf"/>
</dbReference>
<dbReference type="InterPro" id="IPR001245">
    <property type="entry name" value="Ser-Thr/Tyr_kinase_cat_dom"/>
</dbReference>
<dbReference type="Proteomes" id="UP001055039">
    <property type="component" value="Unassembled WGS sequence"/>
</dbReference>
<keyword evidence="2" id="KW-0677">Repeat</keyword>
<evidence type="ECO:0000313" key="5">
    <source>
        <dbReference type="EMBL" id="GJE63798.1"/>
    </source>
</evidence>
<dbReference type="InterPro" id="IPR050216">
    <property type="entry name" value="LRR_domain-containing"/>
</dbReference>
<keyword evidence="3" id="KW-0547">Nucleotide-binding</keyword>
<reference evidence="5" key="2">
    <citation type="submission" date="2021-08" db="EMBL/GenBank/DDBJ databases">
        <authorList>
            <person name="Tani A."/>
            <person name="Ola A."/>
            <person name="Ogura Y."/>
            <person name="Katsura K."/>
            <person name="Hayashi T."/>
        </authorList>
    </citation>
    <scope>NUCLEOTIDE SEQUENCE</scope>
    <source>
        <strain evidence="5">NBRC 15686</strain>
    </source>
</reference>
<dbReference type="RefSeq" id="WP_238222829.1">
    <property type="nucleotide sequence ID" value="NZ_BAAADH010000008.1"/>
</dbReference>
<dbReference type="InterPro" id="IPR001611">
    <property type="entry name" value="Leu-rich_rpt"/>
</dbReference>
<dbReference type="InterPro" id="IPR017441">
    <property type="entry name" value="Protein_kinase_ATP_BS"/>
</dbReference>
<keyword evidence="3" id="KW-0067">ATP-binding</keyword>
<dbReference type="Gene3D" id="3.30.200.20">
    <property type="entry name" value="Phosphorylase Kinase, domain 1"/>
    <property type="match status" value="1"/>
</dbReference>
<keyword evidence="6" id="KW-1185">Reference proteome</keyword>
<organism evidence="5 6">
    <name type="scientific">Methylorubrum aminovorans</name>
    <dbReference type="NCBI Taxonomy" id="269069"/>
    <lineage>
        <taxon>Bacteria</taxon>
        <taxon>Pseudomonadati</taxon>
        <taxon>Pseudomonadota</taxon>
        <taxon>Alphaproteobacteria</taxon>
        <taxon>Hyphomicrobiales</taxon>
        <taxon>Methylobacteriaceae</taxon>
        <taxon>Methylorubrum</taxon>
    </lineage>
</organism>
<dbReference type="EMBL" id="BPRC01000001">
    <property type="protein sequence ID" value="GJE63798.1"/>
    <property type="molecule type" value="Genomic_DNA"/>
</dbReference>
<dbReference type="Pfam" id="PF00560">
    <property type="entry name" value="LRR_1"/>
    <property type="match status" value="1"/>
</dbReference>
<dbReference type="InterPro" id="IPR000719">
    <property type="entry name" value="Prot_kinase_dom"/>
</dbReference>
<dbReference type="SMART" id="SM00369">
    <property type="entry name" value="LRR_TYP"/>
    <property type="match status" value="5"/>
</dbReference>
<dbReference type="SUPFAM" id="SSF56112">
    <property type="entry name" value="Protein kinase-like (PK-like)"/>
    <property type="match status" value="1"/>
</dbReference>
<dbReference type="PROSITE" id="PS50011">
    <property type="entry name" value="PROTEIN_KINASE_DOM"/>
    <property type="match status" value="1"/>
</dbReference>
<gene>
    <name evidence="5" type="ORF">LNAOJCKE_0996</name>
</gene>
<dbReference type="SUPFAM" id="SSF52058">
    <property type="entry name" value="L domain-like"/>
    <property type="match status" value="1"/>
</dbReference>
<dbReference type="PANTHER" id="PTHR48051:SF1">
    <property type="entry name" value="RAS SUPPRESSOR PROTEIN 1"/>
    <property type="match status" value="1"/>
</dbReference>
<protein>
    <recommendedName>
        <fullName evidence="4">Protein kinase domain-containing protein</fullName>
    </recommendedName>
</protein>
<keyword evidence="1" id="KW-0433">Leucine-rich repeat</keyword>
<evidence type="ECO:0000313" key="6">
    <source>
        <dbReference type="Proteomes" id="UP001055039"/>
    </source>
</evidence>
<evidence type="ECO:0000259" key="4">
    <source>
        <dbReference type="PROSITE" id="PS50011"/>
    </source>
</evidence>
<proteinExistence type="predicted"/>
<dbReference type="PROSITE" id="PS00107">
    <property type="entry name" value="PROTEIN_KINASE_ATP"/>
    <property type="match status" value="1"/>
</dbReference>
<feature type="domain" description="Protein kinase" evidence="4">
    <location>
        <begin position="207"/>
        <end position="444"/>
    </location>
</feature>
<dbReference type="PANTHER" id="PTHR48051">
    <property type="match status" value="1"/>
</dbReference>
<dbReference type="InterPro" id="IPR032675">
    <property type="entry name" value="LRR_dom_sf"/>
</dbReference>
<evidence type="ECO:0000256" key="1">
    <source>
        <dbReference type="ARBA" id="ARBA00022614"/>
    </source>
</evidence>
<dbReference type="Gene3D" id="1.10.510.10">
    <property type="entry name" value="Transferase(Phosphotransferase) domain 1"/>
    <property type="match status" value="1"/>
</dbReference>
<dbReference type="Pfam" id="PF07714">
    <property type="entry name" value="PK_Tyr_Ser-Thr"/>
    <property type="match status" value="1"/>
</dbReference>
<dbReference type="Gene3D" id="3.80.10.10">
    <property type="entry name" value="Ribonuclease Inhibitor"/>
    <property type="match status" value="1"/>
</dbReference>